<name>T1BVW6_9ZZZZ</name>
<reference evidence="5" key="1">
    <citation type="submission" date="2013-08" db="EMBL/GenBank/DDBJ databases">
        <authorList>
            <person name="Mendez C."/>
            <person name="Richter M."/>
            <person name="Ferrer M."/>
            <person name="Sanchez J."/>
        </authorList>
    </citation>
    <scope>NUCLEOTIDE SEQUENCE</scope>
</reference>
<reference evidence="5" key="2">
    <citation type="journal article" date="2014" name="ISME J.">
        <title>Microbial stratification in low pH oxic and suboxic macroscopic growths along an acid mine drainage.</title>
        <authorList>
            <person name="Mendez-Garcia C."/>
            <person name="Mesa V."/>
            <person name="Sprenger R.R."/>
            <person name="Richter M."/>
            <person name="Diez M.S."/>
            <person name="Solano J."/>
            <person name="Bargiela R."/>
            <person name="Golyshina O.V."/>
            <person name="Manteca A."/>
            <person name="Ramos J.L."/>
            <person name="Gallego J.R."/>
            <person name="Llorente I."/>
            <person name="Martins Dos Santos V.A."/>
            <person name="Jensen O.N."/>
            <person name="Pelaez A.I."/>
            <person name="Sanchez J."/>
            <person name="Ferrer M."/>
        </authorList>
    </citation>
    <scope>NUCLEOTIDE SEQUENCE</scope>
</reference>
<protein>
    <submittedName>
        <fullName evidence="5">Transcriptional regulator, TetR family</fullName>
    </submittedName>
</protein>
<proteinExistence type="predicted"/>
<evidence type="ECO:0000256" key="3">
    <source>
        <dbReference type="ARBA" id="ARBA00023163"/>
    </source>
</evidence>
<dbReference type="Gene3D" id="1.10.357.10">
    <property type="entry name" value="Tetracycline Repressor, domain 2"/>
    <property type="match status" value="1"/>
</dbReference>
<dbReference type="GO" id="GO:0003700">
    <property type="term" value="F:DNA-binding transcription factor activity"/>
    <property type="evidence" value="ECO:0007669"/>
    <property type="project" value="TreeGrafter"/>
</dbReference>
<organism evidence="5">
    <name type="scientific">mine drainage metagenome</name>
    <dbReference type="NCBI Taxonomy" id="410659"/>
    <lineage>
        <taxon>unclassified sequences</taxon>
        <taxon>metagenomes</taxon>
        <taxon>ecological metagenomes</taxon>
    </lineage>
</organism>
<dbReference type="SUPFAM" id="SSF48498">
    <property type="entry name" value="Tetracyclin repressor-like, C-terminal domain"/>
    <property type="match status" value="1"/>
</dbReference>
<dbReference type="InterPro" id="IPR009057">
    <property type="entry name" value="Homeodomain-like_sf"/>
</dbReference>
<comment type="caution">
    <text evidence="5">The sequence shown here is derived from an EMBL/GenBank/DDBJ whole genome shotgun (WGS) entry which is preliminary data.</text>
</comment>
<dbReference type="PROSITE" id="PS50977">
    <property type="entry name" value="HTH_TETR_2"/>
    <property type="match status" value="1"/>
</dbReference>
<feature type="non-terminal residue" evidence="5">
    <location>
        <position position="1"/>
    </location>
</feature>
<dbReference type="PANTHER" id="PTHR30055">
    <property type="entry name" value="HTH-TYPE TRANSCRIPTIONAL REGULATOR RUTR"/>
    <property type="match status" value="1"/>
</dbReference>
<dbReference type="InterPro" id="IPR036271">
    <property type="entry name" value="Tet_transcr_reg_TetR-rel_C_sf"/>
</dbReference>
<dbReference type="InterPro" id="IPR050109">
    <property type="entry name" value="HTH-type_TetR-like_transc_reg"/>
</dbReference>
<evidence type="ECO:0000313" key="5">
    <source>
        <dbReference type="EMBL" id="EQD74017.1"/>
    </source>
</evidence>
<dbReference type="EMBL" id="AUZY01001752">
    <property type="protein sequence ID" value="EQD74017.1"/>
    <property type="molecule type" value="Genomic_DNA"/>
</dbReference>
<keyword evidence="1" id="KW-0805">Transcription regulation</keyword>
<dbReference type="InterPro" id="IPR001647">
    <property type="entry name" value="HTH_TetR"/>
</dbReference>
<dbReference type="SUPFAM" id="SSF46689">
    <property type="entry name" value="Homeodomain-like"/>
    <property type="match status" value="1"/>
</dbReference>
<keyword evidence="3" id="KW-0804">Transcription</keyword>
<keyword evidence="2" id="KW-0238">DNA-binding</keyword>
<dbReference type="GO" id="GO:0000976">
    <property type="term" value="F:transcription cis-regulatory region binding"/>
    <property type="evidence" value="ECO:0007669"/>
    <property type="project" value="TreeGrafter"/>
</dbReference>
<dbReference type="Pfam" id="PF00440">
    <property type="entry name" value="TetR_N"/>
    <property type="match status" value="1"/>
</dbReference>
<dbReference type="InterPro" id="IPR041490">
    <property type="entry name" value="KstR2_TetR_C"/>
</dbReference>
<sequence length="163" mass="17633">KLFAECGYAGASVREVAAASGVKPATIYAHYPSKEHILAELCRIGHEEQHRSVRAAVLNSGADPRDQIVAYVRAHVGMHTAFPMLAVVANAELHVLSAELGATTFTLRQQSEQLLADIIQRGLDKGVFNVPNAWLAVAAIGGMGLRVAYWYAPDYHLEAREVA</sequence>
<dbReference type="Pfam" id="PF17932">
    <property type="entry name" value="TetR_C_24"/>
    <property type="match status" value="1"/>
</dbReference>
<gene>
    <name evidence="5" type="ORF">B1B_02914</name>
</gene>
<feature type="non-terminal residue" evidence="5">
    <location>
        <position position="163"/>
    </location>
</feature>
<accession>T1BVW6</accession>
<feature type="domain" description="HTH tetR-type" evidence="4">
    <location>
        <begin position="1"/>
        <end position="49"/>
    </location>
</feature>
<evidence type="ECO:0000256" key="1">
    <source>
        <dbReference type="ARBA" id="ARBA00023015"/>
    </source>
</evidence>
<dbReference type="PANTHER" id="PTHR30055:SF234">
    <property type="entry name" value="HTH-TYPE TRANSCRIPTIONAL REGULATOR BETI"/>
    <property type="match status" value="1"/>
</dbReference>
<dbReference type="AlphaFoldDB" id="T1BVW6"/>
<evidence type="ECO:0000259" key="4">
    <source>
        <dbReference type="PROSITE" id="PS50977"/>
    </source>
</evidence>
<evidence type="ECO:0000256" key="2">
    <source>
        <dbReference type="ARBA" id="ARBA00023125"/>
    </source>
</evidence>